<name>A0A9X9FWL2_PSEMA</name>
<accession>A0A9X9FWL2</accession>
<evidence type="ECO:0000313" key="1">
    <source>
        <dbReference type="EMBL" id="TWR57373.1"/>
    </source>
</evidence>
<reference evidence="1 2" key="1">
    <citation type="submission" date="2019-06" db="EMBL/GenBank/DDBJ databases">
        <title>Pseudomonas bimorpha sp. nov. isolated from bovine raw milk and skim milk concentrate.</title>
        <authorList>
            <person name="Hofmann K."/>
            <person name="Huptas C."/>
            <person name="Doll E."/>
            <person name="Scherer S."/>
            <person name="Wenning M."/>
        </authorList>
    </citation>
    <scope>NUCLEOTIDE SEQUENCE [LARGE SCALE GENOMIC DNA]</scope>
    <source>
        <strain evidence="1 2">DSM 13124</strain>
    </source>
</reference>
<dbReference type="Proteomes" id="UP000316123">
    <property type="component" value="Unassembled WGS sequence"/>
</dbReference>
<organism evidence="1 2">
    <name type="scientific">Pseudomonas marginalis</name>
    <name type="common">Pseudomonas panacis</name>
    <dbReference type="NCBI Taxonomy" id="298"/>
    <lineage>
        <taxon>Bacteria</taxon>
        <taxon>Pseudomonadati</taxon>
        <taxon>Pseudomonadota</taxon>
        <taxon>Gammaproteobacteria</taxon>
        <taxon>Pseudomonadales</taxon>
        <taxon>Pseudomonadaceae</taxon>
        <taxon>Pseudomonas</taxon>
    </lineage>
</organism>
<comment type="caution">
    <text evidence="1">The sequence shown here is derived from an EMBL/GenBank/DDBJ whole genome shotgun (WGS) entry which is preliminary data.</text>
</comment>
<proteinExistence type="predicted"/>
<dbReference type="OrthoDB" id="7024978at2"/>
<evidence type="ECO:0000313" key="2">
    <source>
        <dbReference type="Proteomes" id="UP000316123"/>
    </source>
</evidence>
<dbReference type="AlphaFoldDB" id="A0A9X9FWL2"/>
<dbReference type="RefSeq" id="WP_074846443.1">
    <property type="nucleotide sequence ID" value="NZ_FNSU01000003.1"/>
</dbReference>
<gene>
    <name evidence="1" type="ORF">FIV41_18670</name>
</gene>
<protein>
    <submittedName>
        <fullName evidence="1">Uncharacterized protein</fullName>
    </submittedName>
</protein>
<sequence length="650" mass="72649">MSADKTPESRRLYNGILRLADIRVPILDDVVPPIVEGYIPHQYLDSDLEVVIPELWEDAAQAGEFNIVEIVWSRSGGEGVPPFRERWDGPITKAFPFPISVPRDYLENDGTVRLAYRITDETGLPTTSEFRTLVLDRSPPNNNVTPPSPAFPVGLIDEGYLATHPTVDLVVPPYNGRRSWDRIYYWITDQNPPPDAAPSGYVEFPFEDTPLVLPVPGDLFRLYPNGTQYVHIRLQDRSSNRGPRSEQSPVEVQLSAVPSDLQPLVIPAMASGLINRHDARIGVVAKVQYDNWQAGDRVTVRWGKTVLTRQSVPELPFDVVIPWPRLIEDGLGLAEGVATYTITRSGSDTPTPPSPPALIRWDFRVAGQDHLDAPALLNLNLPRVTVWGEGSMAENHIDIRDEGKRVYASVPLYHQPRNGEVLELYWGDFPSMDNPIAHYVVDTDKGDAEGVRVEFSDIPWEVIVGAGNEEKMQVYYTTFNGVNEQLSNFTEVNVDVVPPLVFQRVEYPSANDNMFINCGSSPAMWDHIPIRILPEGAFRKDDDLVVTWQGYEEFGGGGKAITLTADTLTHRLTEQQAQEGYTFKQSNYEEKIKPIRSPHPNSPGSSVGVTYTLWRKKRIIGSSRERYAKIDQKYSGGSYCGPDGEDSAGK</sequence>
<dbReference type="EMBL" id="VFEQ01000012">
    <property type="protein sequence ID" value="TWR57373.1"/>
    <property type="molecule type" value="Genomic_DNA"/>
</dbReference>